<dbReference type="SUPFAM" id="SSF75420">
    <property type="entry name" value="YhbC-like, N-terminal domain"/>
    <property type="match status" value="1"/>
</dbReference>
<dbReference type="PANTHER" id="PTHR33867:SF1">
    <property type="entry name" value="RIBOSOME MATURATION FACTOR RIMP"/>
    <property type="match status" value="1"/>
</dbReference>
<evidence type="ECO:0000313" key="6">
    <source>
        <dbReference type="Proteomes" id="UP000555103"/>
    </source>
</evidence>
<evidence type="ECO:0000259" key="4">
    <source>
        <dbReference type="Pfam" id="PF02576"/>
    </source>
</evidence>
<comment type="function">
    <text evidence="3">Required for maturation of 30S ribosomal subunits.</text>
</comment>
<dbReference type="EMBL" id="JACIEP010000002">
    <property type="protein sequence ID" value="MBB4034628.1"/>
    <property type="molecule type" value="Genomic_DNA"/>
</dbReference>
<evidence type="ECO:0000256" key="1">
    <source>
        <dbReference type="ARBA" id="ARBA00022490"/>
    </source>
</evidence>
<dbReference type="GO" id="GO:0006412">
    <property type="term" value="P:translation"/>
    <property type="evidence" value="ECO:0007669"/>
    <property type="project" value="TreeGrafter"/>
</dbReference>
<dbReference type="Proteomes" id="UP000555103">
    <property type="component" value="Unassembled WGS sequence"/>
</dbReference>
<dbReference type="InterPro" id="IPR028989">
    <property type="entry name" value="RimP_N"/>
</dbReference>
<organism evidence="5 6">
    <name type="scientific">Dysgonomonas hofstadii</name>
    <dbReference type="NCBI Taxonomy" id="637886"/>
    <lineage>
        <taxon>Bacteria</taxon>
        <taxon>Pseudomonadati</taxon>
        <taxon>Bacteroidota</taxon>
        <taxon>Bacteroidia</taxon>
        <taxon>Bacteroidales</taxon>
        <taxon>Dysgonomonadaceae</taxon>
        <taxon>Dysgonomonas</taxon>
    </lineage>
</organism>
<dbReference type="InterPro" id="IPR003728">
    <property type="entry name" value="Ribosome_maturation_RimP"/>
</dbReference>
<dbReference type="PANTHER" id="PTHR33867">
    <property type="entry name" value="RIBOSOME MATURATION FACTOR RIMP"/>
    <property type="match status" value="1"/>
</dbReference>
<dbReference type="GO" id="GO:0000028">
    <property type="term" value="P:ribosomal small subunit assembly"/>
    <property type="evidence" value="ECO:0007669"/>
    <property type="project" value="TreeGrafter"/>
</dbReference>
<keyword evidence="6" id="KW-1185">Reference proteome</keyword>
<name>A0A840CKR2_9BACT</name>
<evidence type="ECO:0000256" key="3">
    <source>
        <dbReference type="HAMAP-Rule" id="MF_01077"/>
    </source>
</evidence>
<comment type="similarity">
    <text evidence="3">Belongs to the RimP family.</text>
</comment>
<comment type="subcellular location">
    <subcellularLocation>
        <location evidence="3">Cytoplasm</location>
    </subcellularLocation>
</comment>
<evidence type="ECO:0000256" key="2">
    <source>
        <dbReference type="ARBA" id="ARBA00022517"/>
    </source>
</evidence>
<keyword evidence="2 3" id="KW-0690">Ribosome biogenesis</keyword>
<feature type="domain" description="Ribosome maturation factor RimP N-terminal" evidence="4">
    <location>
        <begin position="33"/>
        <end position="97"/>
    </location>
</feature>
<comment type="caution">
    <text evidence="5">The sequence shown here is derived from an EMBL/GenBank/DDBJ whole genome shotgun (WGS) entry which is preliminary data.</text>
</comment>
<dbReference type="GO" id="GO:0005829">
    <property type="term" value="C:cytosol"/>
    <property type="evidence" value="ECO:0007669"/>
    <property type="project" value="TreeGrafter"/>
</dbReference>
<reference evidence="5 6" key="1">
    <citation type="submission" date="2020-08" db="EMBL/GenBank/DDBJ databases">
        <title>Genomic Encyclopedia of Type Strains, Phase IV (KMG-IV): sequencing the most valuable type-strain genomes for metagenomic binning, comparative biology and taxonomic classification.</title>
        <authorList>
            <person name="Goeker M."/>
        </authorList>
    </citation>
    <scope>NUCLEOTIDE SEQUENCE [LARGE SCALE GENOMIC DNA]</scope>
    <source>
        <strain evidence="5 6">DSM 104969</strain>
    </source>
</reference>
<dbReference type="HAMAP" id="MF_01077">
    <property type="entry name" value="RimP"/>
    <property type="match status" value="1"/>
</dbReference>
<dbReference type="Pfam" id="PF02576">
    <property type="entry name" value="RimP_N"/>
    <property type="match status" value="1"/>
</dbReference>
<dbReference type="InterPro" id="IPR035956">
    <property type="entry name" value="RimP_N_sf"/>
</dbReference>
<dbReference type="AlphaFoldDB" id="A0A840CKR2"/>
<proteinExistence type="inferred from homology"/>
<dbReference type="NCBIfam" id="NF002531">
    <property type="entry name" value="PRK02001.1"/>
    <property type="match status" value="1"/>
</dbReference>
<evidence type="ECO:0000313" key="5">
    <source>
        <dbReference type="EMBL" id="MBB4034628.1"/>
    </source>
</evidence>
<gene>
    <name evidence="3" type="primary">rimP</name>
    <name evidence="5" type="ORF">GGR21_000515</name>
</gene>
<keyword evidence="1 3" id="KW-0963">Cytoplasm</keyword>
<accession>A0A840CKR2</accession>
<dbReference type="Gene3D" id="3.30.300.70">
    <property type="entry name" value="RimP-like superfamily, N-terminal"/>
    <property type="match status" value="1"/>
</dbReference>
<sequence>MHLKNKIEGEEAVASSFLFLKEMIEKDQIKNIAEAFIGDTGMFLVDVSVRPGNVIVVEVDSEEGVSIDDCISLSRNIESQLDRDVEDFELEVGSAGITSPFKIPRQYQKNIGNEVEVLTKNGQKLSGILKSSDEAGFVVVVTKMVKPEGAKKKVAMEEELPFAYDDVKYTKYLIRFK</sequence>
<protein>
    <recommendedName>
        <fullName evidence="3">Ribosome maturation factor RimP</fullName>
    </recommendedName>
</protein>